<evidence type="ECO:0000256" key="5">
    <source>
        <dbReference type="SAM" id="MobiDB-lite"/>
    </source>
</evidence>
<organism evidence="8 9">
    <name type="scientific">Saccharomyces kudriavzevii (strain ATCC MYA-4449 / AS 2.2408 / CBS 8840 / NBRC 1802 / NCYC 2889)</name>
    <name type="common">Yeast</name>
    <dbReference type="NCBI Taxonomy" id="226230"/>
    <lineage>
        <taxon>Eukaryota</taxon>
        <taxon>Fungi</taxon>
        <taxon>Dikarya</taxon>
        <taxon>Ascomycota</taxon>
        <taxon>Saccharomycotina</taxon>
        <taxon>Saccharomycetes</taxon>
        <taxon>Saccharomycetales</taxon>
        <taxon>Saccharomycetaceae</taxon>
        <taxon>Saccharomyces</taxon>
    </lineage>
</organism>
<dbReference type="RefSeq" id="XP_056088315.1">
    <property type="nucleotide sequence ID" value="XM_056228611.1"/>
</dbReference>
<evidence type="ECO:0000256" key="4">
    <source>
        <dbReference type="ARBA" id="ARBA00023180"/>
    </source>
</evidence>
<reference evidence="8" key="1">
    <citation type="submission" date="2022-10" db="EMBL/GenBank/DDBJ databases">
        <authorList>
            <person name="Byrne P K."/>
        </authorList>
    </citation>
    <scope>NUCLEOTIDE SEQUENCE</scope>
    <source>
        <strain evidence="8">IFO1802</strain>
    </source>
</reference>
<accession>A0AA35NRM6</accession>
<evidence type="ECO:0000313" key="8">
    <source>
        <dbReference type="EMBL" id="CAI4064285.1"/>
    </source>
</evidence>
<gene>
    <name evidence="8" type="primary">SKDI09G0050</name>
    <name evidence="8" type="ORF">SKDI_09G0050</name>
</gene>
<feature type="domain" description="Hyphally-regulated cell wall protein N-terminal" evidence="7">
    <location>
        <begin position="165"/>
        <end position="447"/>
    </location>
</feature>
<feature type="region of interest" description="Disordered" evidence="5">
    <location>
        <begin position="461"/>
        <end position="524"/>
    </location>
</feature>
<evidence type="ECO:0000313" key="9">
    <source>
        <dbReference type="Proteomes" id="UP001162087"/>
    </source>
</evidence>
<dbReference type="GO" id="GO:0005576">
    <property type="term" value="C:extracellular region"/>
    <property type="evidence" value="ECO:0007669"/>
    <property type="project" value="UniProtKB-SubCell"/>
</dbReference>
<evidence type="ECO:0000256" key="6">
    <source>
        <dbReference type="SAM" id="SignalP"/>
    </source>
</evidence>
<evidence type="ECO:0000256" key="3">
    <source>
        <dbReference type="ARBA" id="ARBA00022729"/>
    </source>
</evidence>
<dbReference type="InterPro" id="IPR021031">
    <property type="entry name" value="Hyphal-reg_cell_wall_N"/>
</dbReference>
<keyword evidence="9" id="KW-1185">Reference proteome</keyword>
<name>A0AA35NRM6_SACK1</name>
<dbReference type="EMBL" id="OX365904">
    <property type="protein sequence ID" value="CAI4064285.1"/>
    <property type="molecule type" value="Genomic_DNA"/>
</dbReference>
<feature type="chain" id="PRO_5041325228" description="Hyphally-regulated cell wall protein N-terminal domain-containing protein" evidence="6">
    <location>
        <begin position="24"/>
        <end position="782"/>
    </location>
</feature>
<evidence type="ECO:0000256" key="1">
    <source>
        <dbReference type="ARBA" id="ARBA00004613"/>
    </source>
</evidence>
<dbReference type="AlphaFoldDB" id="A0AA35NRM6"/>
<dbReference type="Proteomes" id="UP001162087">
    <property type="component" value="Chromosome 9"/>
</dbReference>
<proteinExistence type="predicted"/>
<evidence type="ECO:0000259" key="7">
    <source>
        <dbReference type="Pfam" id="PF11765"/>
    </source>
</evidence>
<evidence type="ECO:0000256" key="2">
    <source>
        <dbReference type="ARBA" id="ARBA00022525"/>
    </source>
</evidence>
<dbReference type="Pfam" id="PF11765">
    <property type="entry name" value="Hyphal_reg_CWP"/>
    <property type="match status" value="1"/>
</dbReference>
<sequence length="782" mass="78692">MFNRFNKFQVALALVLYSQGALGQYYSNTTSIPSNSSSRAVASSSSDSFAISTSITQSASSASDVSSSIAPSTSSATDILSSVSQSAPFASSSFASLSSATATQSITFSSDFSSSIPLSTSSVSGVPSSFTSGSLGSITSSASSASATASNSLSSSDGTIYLPSTTIAGDLTLTGSVIATEAVEIAAGGKLVLLDGDKYVFSADLIVNGDLAVEKSKPTYPGTSFDVSGGNFEVSGNFDAEEPAATSASIYSFTPGSFVSSGVISLNLSEAKKGEVTFSPYSNSGRFSLSNAILNGGSVSGLQRRAETEGSINNGEINLDDGSTYVIVEPISGKGTVNIISGNLYLHYPDTFTGQTVVFKGEGVLAVNPTETNATPIPVVGYTGKNQIAITADITALSYDGTIGVLTATQGNSQFSFAVGTGFSSASFSVSEGTFAGAYAYYLNYAGVLASSATSSSTSTISGASSTSSGNSTSATGTGSITSSGASVSGLNTSSETSISTTGTDSVTSSVSGSSTSSGVSASSFTSGFASVYTTTLTYATATSTIVVSCSETTDGNGNIYTITKTIPCSSTTATITSCDENGCHVTTSIGHDATATVSSKSYTTVTVSHCDDNGCNVRTVTSEAPEAITTTGSSTFYTSSTVTHCDDNGCNVKAVTSEAPVETSTATASSRSFTTTTVTHCDDNGCNLRTVTFEVPEATATITSTQSYTTSEAPKPTSLTAAISEASSVVSEVSKSGIPTSRTIAPKTSNAITIQSEGIAAGLRINALSTLVSIFVLAFFN</sequence>
<keyword evidence="2" id="KW-0964">Secreted</keyword>
<feature type="signal peptide" evidence="6">
    <location>
        <begin position="1"/>
        <end position="23"/>
    </location>
</feature>
<protein>
    <recommendedName>
        <fullName evidence="7">Hyphally-regulated cell wall protein N-terminal domain-containing protein</fullName>
    </recommendedName>
</protein>
<dbReference type="GeneID" id="80924615"/>
<comment type="subcellular location">
    <subcellularLocation>
        <location evidence="1">Secreted</location>
    </subcellularLocation>
</comment>
<keyword evidence="4" id="KW-0325">Glycoprotein</keyword>
<dbReference type="GO" id="GO:0009277">
    <property type="term" value="C:fungal-type cell wall"/>
    <property type="evidence" value="ECO:0007669"/>
    <property type="project" value="UniProtKB-ARBA"/>
</dbReference>
<keyword evidence="3 6" id="KW-0732">Signal</keyword>